<dbReference type="Pfam" id="PF12911">
    <property type="entry name" value="OppC_N"/>
    <property type="match status" value="1"/>
</dbReference>
<comment type="caution">
    <text evidence="9">The sequence shown here is derived from an EMBL/GenBank/DDBJ whole genome shotgun (WGS) entry which is preliminary data.</text>
</comment>
<feature type="transmembrane region" description="Helical" evidence="7">
    <location>
        <begin position="236"/>
        <end position="257"/>
    </location>
</feature>
<evidence type="ECO:0000256" key="7">
    <source>
        <dbReference type="RuleBase" id="RU363032"/>
    </source>
</evidence>
<comment type="subcellular location">
    <subcellularLocation>
        <location evidence="1 7">Cell membrane</location>
        <topology evidence="1 7">Multi-pass membrane protein</topology>
    </subcellularLocation>
</comment>
<dbReference type="PANTHER" id="PTHR43386:SF1">
    <property type="entry name" value="D,D-DIPEPTIDE TRANSPORT SYSTEM PERMEASE PROTEIN DDPC-RELATED"/>
    <property type="match status" value="1"/>
</dbReference>
<dbReference type="InterPro" id="IPR000515">
    <property type="entry name" value="MetI-like"/>
</dbReference>
<keyword evidence="4 7" id="KW-0812">Transmembrane</keyword>
<dbReference type="GeneID" id="303189450"/>
<evidence type="ECO:0000256" key="4">
    <source>
        <dbReference type="ARBA" id="ARBA00022692"/>
    </source>
</evidence>
<dbReference type="InterPro" id="IPR035906">
    <property type="entry name" value="MetI-like_sf"/>
</dbReference>
<comment type="similarity">
    <text evidence="7">Belongs to the binding-protein-dependent transport system permease family.</text>
</comment>
<dbReference type="InterPro" id="IPR050366">
    <property type="entry name" value="BP-dependent_transpt_permease"/>
</dbReference>
<reference evidence="9 10" key="1">
    <citation type="journal article" date="2017" name="Elife">
        <title>Extensive horizontal gene transfer in cheese-associated bacteria.</title>
        <authorList>
            <person name="Bonham K.S."/>
            <person name="Wolfe B.E."/>
            <person name="Dutton R.J."/>
        </authorList>
    </citation>
    <scope>NUCLEOTIDE SEQUENCE [LARGE SCALE GENOMIC DNA]</scope>
    <source>
        <strain evidence="9 10">JB196</strain>
    </source>
</reference>
<dbReference type="OrthoDB" id="9783218at2"/>
<feature type="transmembrane region" description="Helical" evidence="7">
    <location>
        <begin position="65"/>
        <end position="91"/>
    </location>
</feature>
<evidence type="ECO:0000256" key="2">
    <source>
        <dbReference type="ARBA" id="ARBA00022448"/>
    </source>
</evidence>
<feature type="transmembrane region" description="Helical" evidence="7">
    <location>
        <begin position="188"/>
        <end position="213"/>
    </location>
</feature>
<dbReference type="SUPFAM" id="SSF161098">
    <property type="entry name" value="MetI-like"/>
    <property type="match status" value="1"/>
</dbReference>
<name>A0A368LHA4_9VIBR</name>
<feature type="transmembrane region" description="Helical" evidence="7">
    <location>
        <begin position="9"/>
        <end position="28"/>
    </location>
</feature>
<dbReference type="PROSITE" id="PS50928">
    <property type="entry name" value="ABC_TM1"/>
    <property type="match status" value="1"/>
</dbReference>
<dbReference type="CDD" id="cd06261">
    <property type="entry name" value="TM_PBP2"/>
    <property type="match status" value="1"/>
</dbReference>
<dbReference type="Gene3D" id="1.10.3720.10">
    <property type="entry name" value="MetI-like"/>
    <property type="match status" value="1"/>
</dbReference>
<dbReference type="GO" id="GO:0071916">
    <property type="term" value="F:dipeptide transmembrane transporter activity"/>
    <property type="evidence" value="ECO:0007669"/>
    <property type="project" value="TreeGrafter"/>
</dbReference>
<dbReference type="Proteomes" id="UP000252479">
    <property type="component" value="Unassembled WGS sequence"/>
</dbReference>
<feature type="transmembrane region" description="Helical" evidence="7">
    <location>
        <begin position="131"/>
        <end position="148"/>
    </location>
</feature>
<dbReference type="PANTHER" id="PTHR43386">
    <property type="entry name" value="OLIGOPEPTIDE TRANSPORT SYSTEM PERMEASE PROTEIN APPC"/>
    <property type="match status" value="1"/>
</dbReference>
<feature type="domain" description="ABC transmembrane type-1" evidence="8">
    <location>
        <begin position="67"/>
        <end position="256"/>
    </location>
</feature>
<feature type="transmembrane region" description="Helical" evidence="7">
    <location>
        <begin position="103"/>
        <end position="125"/>
    </location>
</feature>
<dbReference type="RefSeq" id="WP_086961237.1">
    <property type="nucleotide sequence ID" value="NZ_AP018681.1"/>
</dbReference>
<keyword evidence="10" id="KW-1185">Reference proteome</keyword>
<organism evidence="9 10">
    <name type="scientific">Vibrio casei</name>
    <dbReference type="NCBI Taxonomy" id="673372"/>
    <lineage>
        <taxon>Bacteria</taxon>
        <taxon>Pseudomonadati</taxon>
        <taxon>Pseudomonadota</taxon>
        <taxon>Gammaproteobacteria</taxon>
        <taxon>Vibrionales</taxon>
        <taxon>Vibrionaceae</taxon>
        <taxon>Vibrio</taxon>
    </lineage>
</organism>
<protein>
    <submittedName>
        <fullName evidence="9">ABC transporter permease</fullName>
    </submittedName>
</protein>
<proteinExistence type="inferred from homology"/>
<evidence type="ECO:0000256" key="6">
    <source>
        <dbReference type="ARBA" id="ARBA00023136"/>
    </source>
</evidence>
<gene>
    <name evidence="9" type="ORF">CIK83_11010</name>
</gene>
<dbReference type="InterPro" id="IPR025966">
    <property type="entry name" value="OppC_N"/>
</dbReference>
<keyword evidence="5 7" id="KW-1133">Transmembrane helix</keyword>
<keyword evidence="3" id="KW-1003">Cell membrane</keyword>
<evidence type="ECO:0000313" key="9">
    <source>
        <dbReference type="EMBL" id="RCS70005.1"/>
    </source>
</evidence>
<evidence type="ECO:0000256" key="1">
    <source>
        <dbReference type="ARBA" id="ARBA00004651"/>
    </source>
</evidence>
<dbReference type="EMBL" id="QPGL01000002">
    <property type="protein sequence ID" value="RCS70005.1"/>
    <property type="molecule type" value="Genomic_DNA"/>
</dbReference>
<sequence length="260" mass="29086">MIDRVSQKLALTILSSLVLFAIFGPYIGEIDPYQQNLMHILTPPNSEYWLGSDQYGRSMFSRLAYALRLSLFMAILCVTTSALIGCTLGILAGWRGGWIDSGLVMLVNILLALPALVIVLLLAAMMPGSFIALYLAISLVQWVEYFQLSRTLTRKIMTSEAIQNSRLLGFNNMYLLRRHLWPELSTPVATIASFGAANAILYMASLGFIYVGIQPPTSELGLMIVELFPYYSEAPWLLLQPILLISLLIMSFHLLTWRKS</sequence>
<evidence type="ECO:0000256" key="5">
    <source>
        <dbReference type="ARBA" id="ARBA00022989"/>
    </source>
</evidence>
<dbReference type="Pfam" id="PF00528">
    <property type="entry name" value="BPD_transp_1"/>
    <property type="match status" value="1"/>
</dbReference>
<dbReference type="AlphaFoldDB" id="A0A368LHA4"/>
<evidence type="ECO:0000256" key="3">
    <source>
        <dbReference type="ARBA" id="ARBA00022475"/>
    </source>
</evidence>
<evidence type="ECO:0000259" key="8">
    <source>
        <dbReference type="PROSITE" id="PS50928"/>
    </source>
</evidence>
<evidence type="ECO:0000313" key="10">
    <source>
        <dbReference type="Proteomes" id="UP000252479"/>
    </source>
</evidence>
<dbReference type="GO" id="GO:0005886">
    <property type="term" value="C:plasma membrane"/>
    <property type="evidence" value="ECO:0007669"/>
    <property type="project" value="UniProtKB-SubCell"/>
</dbReference>
<accession>A0A368LHA4</accession>
<keyword evidence="2 7" id="KW-0813">Transport</keyword>
<keyword evidence="6 7" id="KW-0472">Membrane</keyword>